<dbReference type="Pfam" id="PF00232">
    <property type="entry name" value="Glyco_hydro_1"/>
    <property type="match status" value="1"/>
</dbReference>
<dbReference type="EMBL" id="CAXAJV020001293">
    <property type="protein sequence ID" value="CAL7945098.1"/>
    <property type="molecule type" value="Genomic_DNA"/>
</dbReference>
<gene>
    <name evidence="6" type="ORF">XYLVIOL_LOCUS7017</name>
</gene>
<evidence type="ECO:0000313" key="7">
    <source>
        <dbReference type="Proteomes" id="UP001642520"/>
    </source>
</evidence>
<dbReference type="SUPFAM" id="SSF51445">
    <property type="entry name" value="(Trans)glycosidases"/>
    <property type="match status" value="1"/>
</dbReference>
<keyword evidence="5" id="KW-1133">Transmembrane helix</keyword>
<dbReference type="PANTHER" id="PTHR10353:SF36">
    <property type="entry name" value="LP05116P"/>
    <property type="match status" value="1"/>
</dbReference>
<dbReference type="Gene3D" id="3.20.20.80">
    <property type="entry name" value="Glycosidases"/>
    <property type="match status" value="1"/>
</dbReference>
<accession>A0ABP1NXY4</accession>
<keyword evidence="3" id="KW-0326">Glycosidase</keyword>
<dbReference type="InterPro" id="IPR001360">
    <property type="entry name" value="Glyco_hydro_1"/>
</dbReference>
<evidence type="ECO:0000256" key="2">
    <source>
        <dbReference type="ARBA" id="ARBA00022801"/>
    </source>
</evidence>
<dbReference type="InterPro" id="IPR017853">
    <property type="entry name" value="GH"/>
</dbReference>
<evidence type="ECO:0008006" key="8">
    <source>
        <dbReference type="Google" id="ProtNLM"/>
    </source>
</evidence>
<dbReference type="PANTHER" id="PTHR10353">
    <property type="entry name" value="GLYCOSYL HYDROLASE"/>
    <property type="match status" value="1"/>
</dbReference>
<evidence type="ECO:0000256" key="4">
    <source>
        <dbReference type="RuleBase" id="RU003690"/>
    </source>
</evidence>
<protein>
    <recommendedName>
        <fullName evidence="8">Beta-glucosidase</fullName>
    </recommendedName>
</protein>
<comment type="similarity">
    <text evidence="1 4">Belongs to the glycosyl hydrolase 1 family.</text>
</comment>
<feature type="transmembrane region" description="Helical" evidence="5">
    <location>
        <begin position="15"/>
        <end position="33"/>
    </location>
</feature>
<reference evidence="6 7" key="1">
    <citation type="submission" date="2024-08" db="EMBL/GenBank/DDBJ databases">
        <authorList>
            <person name="Will J Nash"/>
            <person name="Angela Man"/>
            <person name="Seanna McTaggart"/>
            <person name="Kendall Baker"/>
            <person name="Tom Barker"/>
            <person name="Leah Catchpole"/>
            <person name="Alex Durrant"/>
            <person name="Karim Gharbi"/>
            <person name="Naomi Irish"/>
            <person name="Gemy Kaithakottil"/>
            <person name="Debby Ku"/>
            <person name="Aaliyah Providence"/>
            <person name="Felix Shaw"/>
            <person name="David Swarbreck"/>
            <person name="Chris Watkins"/>
            <person name="Ann M. McCartney"/>
            <person name="Giulio Formenti"/>
            <person name="Alice Mouton"/>
            <person name="Noel Vella"/>
            <person name="Bjorn M von Reumont"/>
            <person name="Adriana Vella"/>
            <person name="Wilfried Haerty"/>
        </authorList>
    </citation>
    <scope>NUCLEOTIDE SEQUENCE [LARGE SCALE GENOMIC DNA]</scope>
</reference>
<keyword evidence="5" id="KW-0472">Membrane</keyword>
<keyword evidence="2" id="KW-0378">Hydrolase</keyword>
<keyword evidence="7" id="KW-1185">Reference proteome</keyword>
<sequence length="527" mass="60401">MDTSFSFQNNMPTKTRIFGILFIFMTVTIWLFLELKLFTSSSRFTELDFCSISSCESAESDSEYLLFPPNFLLGTATSAYQIEGGWNASDKGESVWDQFVHKKDGSIRNNDTGDVAADSYHKYKEDVAIVKKLGFKTYRFSVCWPRILPTGFSNKISKDGLRYYHNLIDELLANGIEPLITIYHWDHPQVLEEMGGWMNSEMVNWFADYATVVFREFGPKVKRFISINEPNIYCISAYMSGVYAPGKTVHGIGEYLCVHNMLKAHARAYRIYESQFKAEQGGEIGLVPHVFGFLPKNPEDKEAVSIAYEFTVDWVLHAVFSKDGDYPPLMKEMVARKSKEQGYPRSRLPAFDAYWIDYIRGTFDFLALNHYTTKLVTRSNEGLVPSHTNDDGLRYSDNSSWKGAGSEWLKVVPQGLRTSLRYVAERYGNPPIYICENGVSDDGAINDDDRIYYYREYLKQLLLAVYVDGVDVRGYFTWSLLDDFEWQQGYSEHFGLVGVDFNDPDRPRTIKKSASWWQSVVAAGKIL</sequence>
<dbReference type="Proteomes" id="UP001642520">
    <property type="component" value="Unassembled WGS sequence"/>
</dbReference>
<evidence type="ECO:0000256" key="5">
    <source>
        <dbReference type="SAM" id="Phobius"/>
    </source>
</evidence>
<proteinExistence type="inferred from homology"/>
<evidence type="ECO:0000256" key="3">
    <source>
        <dbReference type="ARBA" id="ARBA00023295"/>
    </source>
</evidence>
<dbReference type="PRINTS" id="PR00131">
    <property type="entry name" value="GLHYDRLASE1"/>
</dbReference>
<comment type="caution">
    <text evidence="6">The sequence shown here is derived from an EMBL/GenBank/DDBJ whole genome shotgun (WGS) entry which is preliminary data.</text>
</comment>
<evidence type="ECO:0000313" key="6">
    <source>
        <dbReference type="EMBL" id="CAL7945098.1"/>
    </source>
</evidence>
<evidence type="ECO:0000256" key="1">
    <source>
        <dbReference type="ARBA" id="ARBA00010838"/>
    </source>
</evidence>
<organism evidence="6 7">
    <name type="scientific">Xylocopa violacea</name>
    <name type="common">Violet carpenter bee</name>
    <name type="synonym">Apis violacea</name>
    <dbReference type="NCBI Taxonomy" id="135666"/>
    <lineage>
        <taxon>Eukaryota</taxon>
        <taxon>Metazoa</taxon>
        <taxon>Ecdysozoa</taxon>
        <taxon>Arthropoda</taxon>
        <taxon>Hexapoda</taxon>
        <taxon>Insecta</taxon>
        <taxon>Pterygota</taxon>
        <taxon>Neoptera</taxon>
        <taxon>Endopterygota</taxon>
        <taxon>Hymenoptera</taxon>
        <taxon>Apocrita</taxon>
        <taxon>Aculeata</taxon>
        <taxon>Apoidea</taxon>
        <taxon>Anthophila</taxon>
        <taxon>Apidae</taxon>
        <taxon>Xylocopa</taxon>
        <taxon>Xylocopa</taxon>
    </lineage>
</organism>
<keyword evidence="5" id="KW-0812">Transmembrane</keyword>
<name>A0ABP1NXY4_XYLVO</name>